<reference evidence="1" key="1">
    <citation type="submission" date="2021-01" db="EMBL/GenBank/DDBJ databases">
        <title>Whole genome shotgun sequence of Sphaerimonospora thailandensis NBRC 107569.</title>
        <authorList>
            <person name="Komaki H."/>
            <person name="Tamura T."/>
        </authorList>
    </citation>
    <scope>NUCLEOTIDE SEQUENCE</scope>
    <source>
        <strain evidence="1">NBRC 107569</strain>
    </source>
</reference>
<protein>
    <submittedName>
        <fullName evidence="1">Uncharacterized protein</fullName>
    </submittedName>
</protein>
<organism evidence="1 2">
    <name type="scientific">Sphaerimonospora thailandensis</name>
    <dbReference type="NCBI Taxonomy" id="795644"/>
    <lineage>
        <taxon>Bacteria</taxon>
        <taxon>Bacillati</taxon>
        <taxon>Actinomycetota</taxon>
        <taxon>Actinomycetes</taxon>
        <taxon>Streptosporangiales</taxon>
        <taxon>Streptosporangiaceae</taxon>
        <taxon>Sphaerimonospora</taxon>
    </lineage>
</organism>
<keyword evidence="2" id="KW-1185">Reference proteome</keyword>
<gene>
    <name evidence="1" type="ORF">Mth01_57100</name>
</gene>
<evidence type="ECO:0000313" key="1">
    <source>
        <dbReference type="EMBL" id="GIH73457.1"/>
    </source>
</evidence>
<dbReference type="AlphaFoldDB" id="A0A8J3W255"/>
<comment type="caution">
    <text evidence="1">The sequence shown here is derived from an EMBL/GenBank/DDBJ whole genome shotgun (WGS) entry which is preliminary data.</text>
</comment>
<dbReference type="InterPro" id="IPR045592">
    <property type="entry name" value="DUF6461"/>
</dbReference>
<accession>A0A8J3W255</accession>
<proteinExistence type="predicted"/>
<dbReference type="Proteomes" id="UP000610966">
    <property type="component" value="Unassembled WGS sequence"/>
</dbReference>
<dbReference type="Pfam" id="PF20062">
    <property type="entry name" value="DUF6461"/>
    <property type="match status" value="1"/>
</dbReference>
<name>A0A8J3W255_9ACTN</name>
<sequence length="215" mass="24106">MRKVMPEEYAWQNDWEEIYTVTFVRGLDERETLRRFGVADEDIQPVDYEDFYDRIEETDGCCDLVTVTRVGEWTIAFELSGWEGSRPETLRELTRGGGEAVSVMRHDYAASHHFGHAADGEVRTVFRPEWPGERWGSHPDALNEDMRELGLDPEPADEFESVSDSVPRVLALAGRISGVLFDPAIQDELLLGGIITNPVPDDPPTGGPRAACRGV</sequence>
<evidence type="ECO:0000313" key="2">
    <source>
        <dbReference type="Proteomes" id="UP000610966"/>
    </source>
</evidence>
<dbReference type="RefSeq" id="WP_204019084.1">
    <property type="nucleotide sequence ID" value="NZ_BOOG01000093.1"/>
</dbReference>
<dbReference type="EMBL" id="BOOG01000093">
    <property type="protein sequence ID" value="GIH73457.1"/>
    <property type="molecule type" value="Genomic_DNA"/>
</dbReference>